<dbReference type="Proteomes" id="UP001152798">
    <property type="component" value="Chromosome 1"/>
</dbReference>
<sequence>MLWKVWVVKLERSATPLFRFITPRSSSLAPHSSLLIPLSISCLIAIIFLGRALGRMGPPQTSPTRSSNNGPSPINVTYALGHCVPRNPTVTGTTEVDNLRTIWRRRWGRDLEEGREETEEGSNGFCQSDFRRSCVKGGSDTLLKKVV</sequence>
<accession>A0A9P0E565</accession>
<feature type="transmembrane region" description="Helical" evidence="1">
    <location>
        <begin position="34"/>
        <end position="53"/>
    </location>
</feature>
<evidence type="ECO:0000313" key="3">
    <source>
        <dbReference type="Proteomes" id="UP001152798"/>
    </source>
</evidence>
<keyword evidence="3" id="KW-1185">Reference proteome</keyword>
<evidence type="ECO:0000313" key="2">
    <source>
        <dbReference type="EMBL" id="CAH1391886.1"/>
    </source>
</evidence>
<name>A0A9P0E565_NEZVI</name>
<organism evidence="2 3">
    <name type="scientific">Nezara viridula</name>
    <name type="common">Southern green stink bug</name>
    <name type="synonym">Cimex viridulus</name>
    <dbReference type="NCBI Taxonomy" id="85310"/>
    <lineage>
        <taxon>Eukaryota</taxon>
        <taxon>Metazoa</taxon>
        <taxon>Ecdysozoa</taxon>
        <taxon>Arthropoda</taxon>
        <taxon>Hexapoda</taxon>
        <taxon>Insecta</taxon>
        <taxon>Pterygota</taxon>
        <taxon>Neoptera</taxon>
        <taxon>Paraneoptera</taxon>
        <taxon>Hemiptera</taxon>
        <taxon>Heteroptera</taxon>
        <taxon>Panheteroptera</taxon>
        <taxon>Pentatomomorpha</taxon>
        <taxon>Pentatomoidea</taxon>
        <taxon>Pentatomidae</taxon>
        <taxon>Pentatominae</taxon>
        <taxon>Nezara</taxon>
    </lineage>
</organism>
<dbReference type="EMBL" id="OV725077">
    <property type="protein sequence ID" value="CAH1391886.1"/>
    <property type="molecule type" value="Genomic_DNA"/>
</dbReference>
<keyword evidence="1" id="KW-0812">Transmembrane</keyword>
<reference evidence="2" key="1">
    <citation type="submission" date="2022-01" db="EMBL/GenBank/DDBJ databases">
        <authorList>
            <person name="King R."/>
        </authorList>
    </citation>
    <scope>NUCLEOTIDE SEQUENCE</scope>
</reference>
<proteinExistence type="predicted"/>
<protein>
    <submittedName>
        <fullName evidence="2">Uncharacterized protein</fullName>
    </submittedName>
</protein>
<dbReference type="AlphaFoldDB" id="A0A9P0E565"/>
<evidence type="ECO:0000256" key="1">
    <source>
        <dbReference type="SAM" id="Phobius"/>
    </source>
</evidence>
<gene>
    <name evidence="2" type="ORF">NEZAVI_LOCUS2813</name>
</gene>
<keyword evidence="1" id="KW-1133">Transmembrane helix</keyword>
<keyword evidence="1" id="KW-0472">Membrane</keyword>